<dbReference type="PROSITE" id="PS50011">
    <property type="entry name" value="PROTEIN_KINASE_DOM"/>
    <property type="match status" value="1"/>
</dbReference>
<evidence type="ECO:0000259" key="5">
    <source>
        <dbReference type="PROSITE" id="PS50011"/>
    </source>
</evidence>
<keyword evidence="2 3" id="KW-0067">ATP-binding</keyword>
<dbReference type="InterPro" id="IPR017441">
    <property type="entry name" value="Protein_kinase_ATP_BS"/>
</dbReference>
<accession>A0ABQ7SU57</accession>
<dbReference type="InterPro" id="IPR008271">
    <property type="entry name" value="Ser/Thr_kinase_AS"/>
</dbReference>
<dbReference type="InterPro" id="IPR000719">
    <property type="entry name" value="Prot_kinase_dom"/>
</dbReference>
<name>A0ABQ7SU57_PHRPL</name>
<feature type="compositionally biased region" description="Low complexity" evidence="4">
    <location>
        <begin position="575"/>
        <end position="587"/>
    </location>
</feature>
<feature type="region of interest" description="Disordered" evidence="4">
    <location>
        <begin position="456"/>
        <end position="604"/>
    </location>
</feature>
<dbReference type="Gene3D" id="1.10.510.10">
    <property type="entry name" value="Transferase(Phosphotransferase) domain 1"/>
    <property type="match status" value="1"/>
</dbReference>
<feature type="compositionally biased region" description="Basic and acidic residues" evidence="4">
    <location>
        <begin position="138"/>
        <end position="150"/>
    </location>
</feature>
<evidence type="ECO:0000256" key="2">
    <source>
        <dbReference type="ARBA" id="ARBA00022840"/>
    </source>
</evidence>
<feature type="region of interest" description="Disordered" evidence="4">
    <location>
        <begin position="136"/>
        <end position="156"/>
    </location>
</feature>
<feature type="binding site" evidence="3">
    <location>
        <position position="231"/>
    </location>
    <ligand>
        <name>ATP</name>
        <dbReference type="ChEBI" id="CHEBI:30616"/>
    </ligand>
</feature>
<dbReference type="EMBL" id="JAIPUX010003289">
    <property type="protein sequence ID" value="KAH0620909.1"/>
    <property type="molecule type" value="Genomic_DNA"/>
</dbReference>
<protein>
    <recommendedName>
        <fullName evidence="5">Protein kinase domain-containing protein</fullName>
    </recommendedName>
</protein>
<dbReference type="Pfam" id="PF00069">
    <property type="entry name" value="Pkinase"/>
    <property type="match status" value="1"/>
</dbReference>
<feature type="compositionally biased region" description="Basic and acidic residues" evidence="4">
    <location>
        <begin position="561"/>
        <end position="574"/>
    </location>
</feature>
<keyword evidence="7" id="KW-1185">Reference proteome</keyword>
<feature type="compositionally biased region" description="Polar residues" evidence="4">
    <location>
        <begin position="486"/>
        <end position="518"/>
    </location>
</feature>
<comment type="caution">
    <text evidence="6">The sequence shown here is derived from an EMBL/GenBank/DDBJ whole genome shotgun (WGS) entry which is preliminary data.</text>
</comment>
<evidence type="ECO:0000256" key="3">
    <source>
        <dbReference type="PROSITE-ProRule" id="PRU10141"/>
    </source>
</evidence>
<feature type="compositionally biased region" description="Low complexity" evidence="4">
    <location>
        <begin position="456"/>
        <end position="476"/>
    </location>
</feature>
<dbReference type="Proteomes" id="UP000826234">
    <property type="component" value="Unassembled WGS sequence"/>
</dbReference>
<dbReference type="PANTHER" id="PTHR24347">
    <property type="entry name" value="SERINE/THREONINE-PROTEIN KINASE"/>
    <property type="match status" value="1"/>
</dbReference>
<feature type="compositionally biased region" description="Low complexity" evidence="4">
    <location>
        <begin position="540"/>
        <end position="557"/>
    </location>
</feature>
<evidence type="ECO:0000256" key="4">
    <source>
        <dbReference type="SAM" id="MobiDB-lite"/>
    </source>
</evidence>
<keyword evidence="1 3" id="KW-0547">Nucleotide-binding</keyword>
<sequence length="604" mass="66768">MLQMAKSLNLKIQQEQTSIEDPVVEMVQSQANGLAGSSLPYPSDLEVVVDILSVPFPSAVDTDVPVFVFILNLHSRIYRTKQMVDLSQEKKTVKCTQCSTSFQSSNVVFFCPYCKMGLICSEEGVVERSDSLSASALAKEHSESEEDMSKKQTSLVGDMSKSDLTDSYRKMLITSGSRGSNIECKIPHTRIDDGAAIQQIYTFGRKLGQGSFGVVIEATHKETGIKWAIKKVNREKRVYLVMELCEDGELKEILQRKGQFSENETRHIIQSLASAIAYLHKKDIVHRDLKLENILVKSSDIDEENEMKLNIKIQVTDFGLAVQKMGGSESMFQSTCGTPIYMAPEVISAHDYSQQCDVWSIGVIMYMLLCGGPPFIASSEEKLFEVIKKGDLQFKHLIWQSISEAARNVLQQLLKVDPAHRFTANELLDCQWITGETHIVQRQFNVLELMKKWNKSSSTEGGETSISESELNGSSSTAQQEEICEGQTSPVSSNGNSDPNIDTETESGSSKPSTPTKQINKKKHNTNTLQNGTFKKKSSSARSTSNSCGSGSLSPGSITKRSLDNQEKKMEMEKSSSSLSQGSSGKSTPKPTVLSSLHKMKKKP</sequence>
<evidence type="ECO:0000256" key="1">
    <source>
        <dbReference type="ARBA" id="ARBA00022741"/>
    </source>
</evidence>
<dbReference type="SMART" id="SM00220">
    <property type="entry name" value="S_TKc"/>
    <property type="match status" value="1"/>
</dbReference>
<evidence type="ECO:0000313" key="7">
    <source>
        <dbReference type="Proteomes" id="UP000826234"/>
    </source>
</evidence>
<gene>
    <name evidence="6" type="ORF">JD844_021804</name>
</gene>
<dbReference type="InterPro" id="IPR011009">
    <property type="entry name" value="Kinase-like_dom_sf"/>
</dbReference>
<evidence type="ECO:0000313" key="6">
    <source>
        <dbReference type="EMBL" id="KAH0620909.1"/>
    </source>
</evidence>
<dbReference type="PROSITE" id="PS00107">
    <property type="entry name" value="PROTEIN_KINASE_ATP"/>
    <property type="match status" value="1"/>
</dbReference>
<proteinExistence type="predicted"/>
<dbReference type="SUPFAM" id="SSF56112">
    <property type="entry name" value="Protein kinase-like (PK-like)"/>
    <property type="match status" value="1"/>
</dbReference>
<feature type="domain" description="Protein kinase" evidence="5">
    <location>
        <begin position="201"/>
        <end position="433"/>
    </location>
</feature>
<organism evidence="6 7">
    <name type="scientific">Phrynosoma platyrhinos</name>
    <name type="common">Desert horned lizard</name>
    <dbReference type="NCBI Taxonomy" id="52577"/>
    <lineage>
        <taxon>Eukaryota</taxon>
        <taxon>Metazoa</taxon>
        <taxon>Chordata</taxon>
        <taxon>Craniata</taxon>
        <taxon>Vertebrata</taxon>
        <taxon>Euteleostomi</taxon>
        <taxon>Lepidosauria</taxon>
        <taxon>Squamata</taxon>
        <taxon>Bifurcata</taxon>
        <taxon>Unidentata</taxon>
        <taxon>Episquamata</taxon>
        <taxon>Toxicofera</taxon>
        <taxon>Iguania</taxon>
        <taxon>Phrynosomatidae</taxon>
        <taxon>Phrynosomatinae</taxon>
        <taxon>Phrynosoma</taxon>
    </lineage>
</organism>
<dbReference type="PROSITE" id="PS00108">
    <property type="entry name" value="PROTEIN_KINASE_ST"/>
    <property type="match status" value="1"/>
</dbReference>
<reference evidence="6 7" key="1">
    <citation type="journal article" date="2022" name="Gigascience">
        <title>A chromosome-level genome assembly and annotation of the desert horned lizard, Phrynosoma platyrhinos, provides insight into chromosomal rearrangements among reptiles.</title>
        <authorList>
            <person name="Koochekian N."/>
            <person name="Ascanio A."/>
            <person name="Farleigh K."/>
            <person name="Card D.C."/>
            <person name="Schield D.R."/>
            <person name="Castoe T.A."/>
            <person name="Jezkova T."/>
        </authorList>
    </citation>
    <scope>NUCLEOTIDE SEQUENCE [LARGE SCALE GENOMIC DNA]</scope>
    <source>
        <strain evidence="6">NK-2021</strain>
    </source>
</reference>